<organism evidence="1 2">
    <name type="scientific">Acaulospora colombiana</name>
    <dbReference type="NCBI Taxonomy" id="27376"/>
    <lineage>
        <taxon>Eukaryota</taxon>
        <taxon>Fungi</taxon>
        <taxon>Fungi incertae sedis</taxon>
        <taxon>Mucoromycota</taxon>
        <taxon>Glomeromycotina</taxon>
        <taxon>Glomeromycetes</taxon>
        <taxon>Diversisporales</taxon>
        <taxon>Acaulosporaceae</taxon>
        <taxon>Acaulospora</taxon>
    </lineage>
</organism>
<name>A0ACA9MKC3_9GLOM</name>
<feature type="non-terminal residue" evidence="1">
    <location>
        <position position="453"/>
    </location>
</feature>
<evidence type="ECO:0000313" key="1">
    <source>
        <dbReference type="EMBL" id="CAG8596945.1"/>
    </source>
</evidence>
<evidence type="ECO:0000313" key="2">
    <source>
        <dbReference type="Proteomes" id="UP000789525"/>
    </source>
</evidence>
<sequence length="453" mass="51511">MGKATPTASKTKAKKDAVEKSATEKSYTETTHEKTEKSEKSEKSIRPYNRFMQTELPKVKAENPGMDHKTAFKTVAELWKTSFIADRCRCLTKLCVAWMMDPFDSYVVAKFLVNSPNLTSISCPNCTMEWLTEAVSPILNGHCKNLKHLEVKNWAHESNETCALLEKVAENCSGIVSLHAHLLVTKEIALILIKSFPNLNFFRCHSVTNSGLAILIRGFRKLKSLDLTFDKESHHSNDDEISLAEIGTNFSLLDSFQLSIGNENFPRFALSWTQNQYNLRHIELSLCDGLIDDSFISIIKHCSNLESVQLKWCSRLTDLSYSALAQHRNTRLRQLRIYRSGLTDIGLIEIAKHCPMLLKLDMEHCPEVTQDSLLMVVKNCRRLVKLAGGFPQHTLASLGRALCFHGSRSLQYLKLRDPLYRDSVNIMFSNNFDGNLFEQLSCNHPQLKRLVLR</sequence>
<comment type="caution">
    <text evidence="1">The sequence shown here is derived from an EMBL/GenBank/DDBJ whole genome shotgun (WGS) entry which is preliminary data.</text>
</comment>
<keyword evidence="2" id="KW-1185">Reference proteome</keyword>
<gene>
    <name evidence="1" type="ORF">ACOLOM_LOCUS6539</name>
</gene>
<proteinExistence type="predicted"/>
<protein>
    <submittedName>
        <fullName evidence="1">15112_t:CDS:1</fullName>
    </submittedName>
</protein>
<reference evidence="1" key="1">
    <citation type="submission" date="2021-06" db="EMBL/GenBank/DDBJ databases">
        <authorList>
            <person name="Kallberg Y."/>
            <person name="Tangrot J."/>
            <person name="Rosling A."/>
        </authorList>
    </citation>
    <scope>NUCLEOTIDE SEQUENCE</scope>
    <source>
        <strain evidence="1">CL356</strain>
    </source>
</reference>
<accession>A0ACA9MKC3</accession>
<dbReference type="EMBL" id="CAJVPT010013561">
    <property type="protein sequence ID" value="CAG8596945.1"/>
    <property type="molecule type" value="Genomic_DNA"/>
</dbReference>
<dbReference type="Proteomes" id="UP000789525">
    <property type="component" value="Unassembled WGS sequence"/>
</dbReference>